<name>A0ABU2MM57_9ACTN</name>
<dbReference type="PANTHER" id="PTHR30146">
    <property type="entry name" value="LACI-RELATED TRANSCRIPTIONAL REPRESSOR"/>
    <property type="match status" value="1"/>
</dbReference>
<dbReference type="PROSITE" id="PS51000">
    <property type="entry name" value="HTH_DEOR_2"/>
    <property type="match status" value="1"/>
</dbReference>
<dbReference type="Pfam" id="PF13377">
    <property type="entry name" value="Peripla_BP_3"/>
    <property type="match status" value="1"/>
</dbReference>
<dbReference type="RefSeq" id="WP_311703579.1">
    <property type="nucleotide sequence ID" value="NZ_JAVREL010000003.1"/>
</dbReference>
<dbReference type="PANTHER" id="PTHR30146:SF155">
    <property type="entry name" value="ALANINE RACEMASE"/>
    <property type="match status" value="1"/>
</dbReference>
<keyword evidence="3" id="KW-0804">Transcription</keyword>
<evidence type="ECO:0000256" key="2">
    <source>
        <dbReference type="ARBA" id="ARBA00023125"/>
    </source>
</evidence>
<evidence type="ECO:0000313" key="7">
    <source>
        <dbReference type="Proteomes" id="UP001183246"/>
    </source>
</evidence>
<protein>
    <submittedName>
        <fullName evidence="6">Substrate-binding domain-containing protein</fullName>
    </submittedName>
</protein>
<dbReference type="SMART" id="SM00420">
    <property type="entry name" value="HTH_DEOR"/>
    <property type="match status" value="1"/>
</dbReference>
<sequence>MADLLVAQRQELLLRELRAAGVVRVAQLAVRFGVSSGTIRRDLGDLAAEGHLVRVRGGAVPAEPPAPAAAPGPPSTPAGERTLGLLVPSATYYYPGVIAGVRAVAARRGARVVIAISDPAQPRDTQQIEELRAAGANGLLIAATGGSRVATPVLAGVRSTGLPFVLLERRPEDPYEPCEFVASDHRQGAFGAVRHLHRLGHRKVALYCHGSPTAELIREGHAEAVTRLGLDPGAPVRCGRRHPPATPRQHDEFIERCLAGGTTAAVVHSDGDAITLLQRLRARGLRTPEDLALIAYDDELAALAQVPLTAVAPAKRLIGESAAELLVDRLDGGRQPVRGMLMQPRLVIRRSCGAPPR</sequence>
<dbReference type="InterPro" id="IPR036390">
    <property type="entry name" value="WH_DNA-bd_sf"/>
</dbReference>
<dbReference type="InterPro" id="IPR046335">
    <property type="entry name" value="LacI/GalR-like_sensor"/>
</dbReference>
<keyword evidence="7" id="KW-1185">Reference proteome</keyword>
<feature type="domain" description="HTH deoR-type" evidence="5">
    <location>
        <begin position="6"/>
        <end position="61"/>
    </location>
</feature>
<evidence type="ECO:0000256" key="1">
    <source>
        <dbReference type="ARBA" id="ARBA00023015"/>
    </source>
</evidence>
<reference evidence="7" key="1">
    <citation type="submission" date="2023-07" db="EMBL/GenBank/DDBJ databases">
        <title>30 novel species of actinomycetes from the DSMZ collection.</title>
        <authorList>
            <person name="Nouioui I."/>
        </authorList>
    </citation>
    <scope>NUCLEOTIDE SEQUENCE [LARGE SCALE GENOMIC DNA]</scope>
    <source>
        <strain evidence="7">DSM 44938</strain>
    </source>
</reference>
<feature type="compositionally biased region" description="Pro residues" evidence="4">
    <location>
        <begin position="62"/>
        <end position="76"/>
    </location>
</feature>
<proteinExistence type="predicted"/>
<organism evidence="6 7">
    <name type="scientific">Streptomyces litchfieldiae</name>
    <dbReference type="NCBI Taxonomy" id="3075543"/>
    <lineage>
        <taxon>Bacteria</taxon>
        <taxon>Bacillati</taxon>
        <taxon>Actinomycetota</taxon>
        <taxon>Actinomycetes</taxon>
        <taxon>Kitasatosporales</taxon>
        <taxon>Streptomycetaceae</taxon>
        <taxon>Streptomyces</taxon>
    </lineage>
</organism>
<dbReference type="SUPFAM" id="SSF46785">
    <property type="entry name" value="Winged helix' DNA-binding domain"/>
    <property type="match status" value="1"/>
</dbReference>
<evidence type="ECO:0000259" key="5">
    <source>
        <dbReference type="PROSITE" id="PS51000"/>
    </source>
</evidence>
<dbReference type="Pfam" id="PF08220">
    <property type="entry name" value="HTH_DeoR"/>
    <property type="match status" value="1"/>
</dbReference>
<dbReference type="PROSITE" id="PS00894">
    <property type="entry name" value="HTH_DEOR_1"/>
    <property type="match status" value="1"/>
</dbReference>
<evidence type="ECO:0000313" key="6">
    <source>
        <dbReference type="EMBL" id="MDT0342448.1"/>
    </source>
</evidence>
<dbReference type="InterPro" id="IPR001034">
    <property type="entry name" value="DeoR_HTH"/>
</dbReference>
<dbReference type="InterPro" id="IPR018356">
    <property type="entry name" value="Tscrpt_reg_HTH_DeoR_CS"/>
</dbReference>
<feature type="region of interest" description="Disordered" evidence="4">
    <location>
        <begin position="58"/>
        <end position="81"/>
    </location>
</feature>
<evidence type="ECO:0000256" key="4">
    <source>
        <dbReference type="SAM" id="MobiDB-lite"/>
    </source>
</evidence>
<dbReference type="SUPFAM" id="SSF53822">
    <property type="entry name" value="Periplasmic binding protein-like I"/>
    <property type="match status" value="1"/>
</dbReference>
<accession>A0ABU2MM57</accession>
<dbReference type="InterPro" id="IPR028082">
    <property type="entry name" value="Peripla_BP_I"/>
</dbReference>
<keyword evidence="1" id="KW-0805">Transcription regulation</keyword>
<comment type="caution">
    <text evidence="6">The sequence shown here is derived from an EMBL/GenBank/DDBJ whole genome shotgun (WGS) entry which is preliminary data.</text>
</comment>
<dbReference type="PRINTS" id="PR00037">
    <property type="entry name" value="HTHLACR"/>
</dbReference>
<dbReference type="Proteomes" id="UP001183246">
    <property type="component" value="Unassembled WGS sequence"/>
</dbReference>
<dbReference type="Gene3D" id="1.10.10.10">
    <property type="entry name" value="Winged helix-like DNA-binding domain superfamily/Winged helix DNA-binding domain"/>
    <property type="match status" value="1"/>
</dbReference>
<dbReference type="InterPro" id="IPR036388">
    <property type="entry name" value="WH-like_DNA-bd_sf"/>
</dbReference>
<gene>
    <name evidence="6" type="ORF">RM590_07385</name>
</gene>
<keyword evidence="2" id="KW-0238">DNA-binding</keyword>
<dbReference type="EMBL" id="JAVREL010000003">
    <property type="protein sequence ID" value="MDT0342448.1"/>
    <property type="molecule type" value="Genomic_DNA"/>
</dbReference>
<dbReference type="Gene3D" id="3.40.50.2300">
    <property type="match status" value="2"/>
</dbReference>
<evidence type="ECO:0000256" key="3">
    <source>
        <dbReference type="ARBA" id="ARBA00023163"/>
    </source>
</evidence>